<dbReference type="InterPro" id="IPR011089">
    <property type="entry name" value="GmrSD_C"/>
</dbReference>
<reference evidence="3 4" key="1">
    <citation type="submission" date="2019-03" db="EMBL/GenBank/DDBJ databases">
        <title>Genomic Encyclopedia of Type Strains, Phase IV (KMG-IV): sequencing the most valuable type-strain genomes for metagenomic binning, comparative biology and taxonomic classification.</title>
        <authorList>
            <person name="Goeker M."/>
        </authorList>
    </citation>
    <scope>NUCLEOTIDE SEQUENCE [LARGE SCALE GENOMIC DNA]</scope>
    <source>
        <strain evidence="3 4">DSM 45934</strain>
    </source>
</reference>
<dbReference type="PANTHER" id="PTHR24094">
    <property type="entry name" value="SECRETED PROTEIN"/>
    <property type="match status" value="1"/>
</dbReference>
<dbReference type="PANTHER" id="PTHR24094:SF15">
    <property type="entry name" value="AMP-DEPENDENT SYNTHETASE_LIGASE DOMAIN-CONTAINING PROTEIN-RELATED"/>
    <property type="match status" value="1"/>
</dbReference>
<evidence type="ECO:0000313" key="4">
    <source>
        <dbReference type="Proteomes" id="UP000295680"/>
    </source>
</evidence>
<dbReference type="AlphaFoldDB" id="A0A4R2J917"/>
<proteinExistence type="predicted"/>
<keyword evidence="1" id="KW-0472">Membrane</keyword>
<dbReference type="EMBL" id="SLWS01000008">
    <property type="protein sequence ID" value="TCO55184.1"/>
    <property type="molecule type" value="Genomic_DNA"/>
</dbReference>
<dbReference type="RefSeq" id="WP_243727275.1">
    <property type="nucleotide sequence ID" value="NZ_SLWS01000008.1"/>
</dbReference>
<gene>
    <name evidence="3" type="ORF">EV192_108474</name>
</gene>
<keyword evidence="4" id="KW-1185">Reference proteome</keyword>
<keyword evidence="1" id="KW-0812">Transmembrane</keyword>
<sequence length="214" mass="23715">MVRNKRSVPTLAAVAVLIVLISLVVWWANRRSVASPPVTTPELAALRIAPPGPMSGYSRDRFPLWASGPDSCDTREIVLQRQGANVTRDNRCKAVSGTWTSPYDGVKITEAGKVDIDHMVPLAEAWRSGATSWTDERRKQFANDLTNPQLFAVSANANRSKGDQDPAQWKPPLRTFWCTYAKDYVTVKAAYQLTVDQAEHDALAEMLGTCQEQK</sequence>
<evidence type="ECO:0000256" key="1">
    <source>
        <dbReference type="SAM" id="Phobius"/>
    </source>
</evidence>
<keyword evidence="1" id="KW-1133">Transmembrane helix</keyword>
<accession>A0A4R2J917</accession>
<protein>
    <submittedName>
        <fullName evidence="3">Uncharacterized protein DUF1524</fullName>
    </submittedName>
</protein>
<evidence type="ECO:0000313" key="3">
    <source>
        <dbReference type="EMBL" id="TCO55184.1"/>
    </source>
</evidence>
<dbReference type="Pfam" id="PF07510">
    <property type="entry name" value="GmrSD_C"/>
    <property type="match status" value="1"/>
</dbReference>
<comment type="caution">
    <text evidence="3">The sequence shown here is derived from an EMBL/GenBank/DDBJ whole genome shotgun (WGS) entry which is preliminary data.</text>
</comment>
<organism evidence="3 4">
    <name type="scientific">Actinocrispum wychmicini</name>
    <dbReference type="NCBI Taxonomy" id="1213861"/>
    <lineage>
        <taxon>Bacteria</taxon>
        <taxon>Bacillati</taxon>
        <taxon>Actinomycetota</taxon>
        <taxon>Actinomycetes</taxon>
        <taxon>Pseudonocardiales</taxon>
        <taxon>Pseudonocardiaceae</taxon>
        <taxon>Actinocrispum</taxon>
    </lineage>
</organism>
<feature type="transmembrane region" description="Helical" evidence="1">
    <location>
        <begin position="7"/>
        <end position="28"/>
    </location>
</feature>
<evidence type="ECO:0000259" key="2">
    <source>
        <dbReference type="Pfam" id="PF07510"/>
    </source>
</evidence>
<name>A0A4R2J917_9PSEU</name>
<feature type="domain" description="GmrSD restriction endonucleases C-terminal" evidence="2">
    <location>
        <begin position="91"/>
        <end position="206"/>
    </location>
</feature>
<dbReference type="Proteomes" id="UP000295680">
    <property type="component" value="Unassembled WGS sequence"/>
</dbReference>